<proteinExistence type="predicted"/>
<evidence type="ECO:0000256" key="1">
    <source>
        <dbReference type="SAM" id="MobiDB-lite"/>
    </source>
</evidence>
<feature type="compositionally biased region" description="Polar residues" evidence="1">
    <location>
        <begin position="17"/>
        <end position="33"/>
    </location>
</feature>
<evidence type="ECO:0000313" key="3">
    <source>
        <dbReference type="Proteomes" id="UP000217199"/>
    </source>
</evidence>
<feature type="region of interest" description="Disordered" evidence="1">
    <location>
        <begin position="1"/>
        <end position="146"/>
    </location>
</feature>
<feature type="compositionally biased region" description="Polar residues" evidence="1">
    <location>
        <begin position="132"/>
        <end position="146"/>
    </location>
</feature>
<evidence type="ECO:0000313" key="2">
    <source>
        <dbReference type="EMBL" id="PAV21747.1"/>
    </source>
</evidence>
<name>A0A286UQ91_9AGAM</name>
<dbReference type="InParanoid" id="A0A286UQ91"/>
<sequence>MEDKKGVDPKNLANRPGASSDNSNKKWTSSMTPETMLKQKHTLGELQIANERREQVLIKNSTSTSRTVPSGRASVAPEVRGSPPRSTSASQARQATPNPSTPGKTVPPSQVDTRSTNQTPRSTSHSVSQSSRAQQPNASSKTQVTQENKCNYCNTKFIDRRKYARHEKDRKERKCGSQSGCKVLFCSIKERDEHRKKAHSGRYLKAAVHSNVLVAAKHS</sequence>
<gene>
    <name evidence="2" type="ORF">PNOK_0170400</name>
</gene>
<organism evidence="2 3">
    <name type="scientific">Pyrrhoderma noxium</name>
    <dbReference type="NCBI Taxonomy" id="2282107"/>
    <lineage>
        <taxon>Eukaryota</taxon>
        <taxon>Fungi</taxon>
        <taxon>Dikarya</taxon>
        <taxon>Basidiomycota</taxon>
        <taxon>Agaricomycotina</taxon>
        <taxon>Agaricomycetes</taxon>
        <taxon>Hymenochaetales</taxon>
        <taxon>Hymenochaetaceae</taxon>
        <taxon>Pyrrhoderma</taxon>
    </lineage>
</organism>
<dbReference type="Proteomes" id="UP000217199">
    <property type="component" value="Unassembled WGS sequence"/>
</dbReference>
<dbReference type="EMBL" id="NBII01000002">
    <property type="protein sequence ID" value="PAV21747.1"/>
    <property type="molecule type" value="Genomic_DNA"/>
</dbReference>
<accession>A0A286UQ91</accession>
<feature type="compositionally biased region" description="Polar residues" evidence="1">
    <location>
        <begin position="84"/>
        <end position="121"/>
    </location>
</feature>
<keyword evidence="3" id="KW-1185">Reference proteome</keyword>
<comment type="caution">
    <text evidence="2">The sequence shown here is derived from an EMBL/GenBank/DDBJ whole genome shotgun (WGS) entry which is preliminary data.</text>
</comment>
<feature type="compositionally biased region" description="Polar residues" evidence="1">
    <location>
        <begin position="58"/>
        <end position="68"/>
    </location>
</feature>
<reference evidence="2 3" key="1">
    <citation type="journal article" date="2017" name="Mol. Ecol.">
        <title>Comparative and population genomic landscape of Phellinus noxius: A hypervariable fungus causing root rot in trees.</title>
        <authorList>
            <person name="Chung C.L."/>
            <person name="Lee T.J."/>
            <person name="Akiba M."/>
            <person name="Lee H.H."/>
            <person name="Kuo T.H."/>
            <person name="Liu D."/>
            <person name="Ke H.M."/>
            <person name="Yokoi T."/>
            <person name="Roa M.B."/>
            <person name="Lu M.J."/>
            <person name="Chang Y.Y."/>
            <person name="Ann P.J."/>
            <person name="Tsai J.N."/>
            <person name="Chen C.Y."/>
            <person name="Tzean S.S."/>
            <person name="Ota Y."/>
            <person name="Hattori T."/>
            <person name="Sahashi N."/>
            <person name="Liou R.F."/>
            <person name="Kikuchi T."/>
            <person name="Tsai I.J."/>
        </authorList>
    </citation>
    <scope>NUCLEOTIDE SEQUENCE [LARGE SCALE GENOMIC DNA]</scope>
    <source>
        <strain evidence="2 3">FFPRI411160</strain>
    </source>
</reference>
<dbReference type="AlphaFoldDB" id="A0A286UQ91"/>
<protein>
    <submittedName>
        <fullName evidence="2">Uncharacterized protein</fullName>
    </submittedName>
</protein>
<feature type="compositionally biased region" description="Low complexity" evidence="1">
    <location>
        <begin position="122"/>
        <end position="131"/>
    </location>
</feature>